<name>A0A4Y5SL64_9EURY</name>
<evidence type="ECO:0000313" key="3">
    <source>
        <dbReference type="EMBL" id="QDA31628.1"/>
    </source>
</evidence>
<accession>A0A4Y5SL64</accession>
<dbReference type="SUPFAM" id="SSF49464">
    <property type="entry name" value="Carboxypeptidase regulatory domain-like"/>
    <property type="match status" value="1"/>
</dbReference>
<dbReference type="Proteomes" id="UP000306007">
    <property type="component" value="Chromosome"/>
</dbReference>
<evidence type="ECO:0000259" key="2">
    <source>
        <dbReference type="Pfam" id="PF10633"/>
    </source>
</evidence>
<reference evidence="3 4" key="1">
    <citation type="submission" date="2019-06" db="EMBL/GenBank/DDBJ databases">
        <title>Thermococcus indicus sp. nov., a Fe(III)-reducing hyperthermophilic archaeon isolated from the Onnuri vent field of the Central Indian Ocean ridge.</title>
        <authorList>
            <person name="Lim J.K."/>
            <person name="Kim Y.J."/>
            <person name="Kwon K.K."/>
        </authorList>
    </citation>
    <scope>NUCLEOTIDE SEQUENCE [LARGE SCALE GENOMIC DNA]</scope>
    <source>
        <strain evidence="3 4">IOH1</strain>
    </source>
</reference>
<proteinExistence type="predicted"/>
<keyword evidence="1" id="KW-0472">Membrane</keyword>
<gene>
    <name evidence="3" type="ORF">FH039_08510</name>
</gene>
<dbReference type="InterPro" id="IPR013783">
    <property type="entry name" value="Ig-like_fold"/>
</dbReference>
<protein>
    <submittedName>
        <fullName evidence="3">PEGA domain-containing protein</fullName>
    </submittedName>
</protein>
<dbReference type="GeneID" id="40475220"/>
<dbReference type="Gene3D" id="2.60.40.10">
    <property type="entry name" value="Immunoglobulins"/>
    <property type="match status" value="2"/>
</dbReference>
<sequence>MKKVALAVLMLLVVSTLPMVSSEPWIKVFEGRVKVGESLVIGNYTIEVTLEKPTMEPCAIVYRGKDILDIARQYEVKTTGDLRVVVGSHDSSRDDVLLLVYYKSTEVRELKPSPGGVFSVNGYRVKVVSSAENEVVLDINGSRLSVGSNSTRTYESLAFAYNNSILKVYAVTVKPTLEANGDYEVYYPFNEVTLPPSGEADIPITVHNTRNEELTLLVNVLEFPKGWKVTVVGGNGYAVGSINVQPGGSTTLTLHVEVPDSYEGTGSVVVTVGDHVVTLKISVVAEGSLKVDVPVTVVEVEAGETVEFPVKITGGKAQLVSLSVDGMPSGWSAYFLLGDKRVRTLSLDGAVQVFLVVEVPRNASVGNHWVDFSVGGNEKRVGIYVYKTHRGEPGEIEVTVRDEEGNAVKGAKIVAGDKKILTDAYGKAKLKVPPGKYELRVEKEGYEGTTEALSIDDGEKKSLEVTLTKLPYYFQVEGEGDTLTVSTGSVGSYSLTIKNLGKNEDTYSLSVRGLPEEWSVEFYYAQSPVRSVRINPGESKDVTLRIIPPYNALPGDHNLTVVIRGSDGEKTVELLVKLIGEYEFHMYPDNPVVSIKAGREGVTYVSLDNTGTAPVTNVKFEVSTPQGWEVRVVPEVVPELGSMYISRPSGSEVISSTQRITLTIKVPKTTPAGTYQITITGKGDQAQASTQITVRVTQSSKSAYIGVLILILTFGVVIWMMRRVGRR</sequence>
<dbReference type="KEGG" id="tic:FH039_08510"/>
<keyword evidence="1" id="KW-0812">Transmembrane</keyword>
<dbReference type="InterPro" id="IPR018905">
    <property type="entry name" value="A-galactase_NEW3"/>
</dbReference>
<keyword evidence="1" id="KW-1133">Transmembrane helix</keyword>
<dbReference type="InterPro" id="IPR008969">
    <property type="entry name" value="CarboxyPept-like_regulatory"/>
</dbReference>
<dbReference type="AlphaFoldDB" id="A0A4Y5SL64"/>
<feature type="transmembrane region" description="Helical" evidence="1">
    <location>
        <begin position="703"/>
        <end position="721"/>
    </location>
</feature>
<evidence type="ECO:0000313" key="4">
    <source>
        <dbReference type="Proteomes" id="UP000306007"/>
    </source>
</evidence>
<dbReference type="PANTHER" id="PTHR39198">
    <property type="entry name" value="HYPOTHETICAL MEMBRANE PROTEIN, CONSERVED"/>
    <property type="match status" value="1"/>
</dbReference>
<dbReference type="PANTHER" id="PTHR39198:SF1">
    <property type="entry name" value="ALPHA-GALACTOSIDASE NEW3 DOMAIN-CONTAINING PROTEIN"/>
    <property type="match status" value="1"/>
</dbReference>
<feature type="domain" description="Alpha-galactosidase NEW3" evidence="2">
    <location>
        <begin position="487"/>
        <end position="564"/>
    </location>
</feature>
<dbReference type="Pfam" id="PF13620">
    <property type="entry name" value="CarboxypepD_reg"/>
    <property type="match status" value="1"/>
</dbReference>
<dbReference type="OrthoDB" id="110363at2157"/>
<organism evidence="3 4">
    <name type="scientific">Thermococcus indicus</name>
    <dbReference type="NCBI Taxonomy" id="2586643"/>
    <lineage>
        <taxon>Archaea</taxon>
        <taxon>Methanobacteriati</taxon>
        <taxon>Methanobacteriota</taxon>
        <taxon>Thermococci</taxon>
        <taxon>Thermococcales</taxon>
        <taxon>Thermococcaceae</taxon>
        <taxon>Thermococcus</taxon>
    </lineage>
</organism>
<dbReference type="EMBL" id="CP040846">
    <property type="protein sequence ID" value="QDA31628.1"/>
    <property type="molecule type" value="Genomic_DNA"/>
</dbReference>
<evidence type="ECO:0000256" key="1">
    <source>
        <dbReference type="SAM" id="Phobius"/>
    </source>
</evidence>
<feature type="domain" description="Alpha-galactosidase NEW3" evidence="2">
    <location>
        <begin position="596"/>
        <end position="680"/>
    </location>
</feature>
<dbReference type="Gene3D" id="2.60.40.1120">
    <property type="entry name" value="Carboxypeptidase-like, regulatory domain"/>
    <property type="match status" value="1"/>
</dbReference>
<dbReference type="Pfam" id="PF10633">
    <property type="entry name" value="NPCBM_assoc"/>
    <property type="match status" value="2"/>
</dbReference>
<dbReference type="RefSeq" id="WP_139680965.1">
    <property type="nucleotide sequence ID" value="NZ_CP040846.1"/>
</dbReference>
<keyword evidence="4" id="KW-1185">Reference proteome</keyword>